<evidence type="ECO:0000313" key="1">
    <source>
        <dbReference type="EMBL" id="KAF7393793.1"/>
    </source>
</evidence>
<gene>
    <name evidence="1" type="ORF">HZH68_010612</name>
</gene>
<dbReference type="EMBL" id="JACSDZ010000010">
    <property type="protein sequence ID" value="KAF7393793.1"/>
    <property type="molecule type" value="Genomic_DNA"/>
</dbReference>
<dbReference type="AlphaFoldDB" id="A0A834JRY5"/>
<keyword evidence="2" id="KW-1185">Reference proteome</keyword>
<name>A0A834JRY5_VESGE</name>
<evidence type="ECO:0000313" key="2">
    <source>
        <dbReference type="Proteomes" id="UP000617340"/>
    </source>
</evidence>
<proteinExistence type="predicted"/>
<comment type="caution">
    <text evidence="1">The sequence shown here is derived from an EMBL/GenBank/DDBJ whole genome shotgun (WGS) entry which is preliminary data.</text>
</comment>
<dbReference type="Proteomes" id="UP000617340">
    <property type="component" value="Unassembled WGS sequence"/>
</dbReference>
<protein>
    <submittedName>
        <fullName evidence="1">Uncharacterized protein</fullName>
    </submittedName>
</protein>
<organism evidence="1 2">
    <name type="scientific">Vespula germanica</name>
    <name type="common">German yellow jacket</name>
    <name type="synonym">Paravespula germanica</name>
    <dbReference type="NCBI Taxonomy" id="30212"/>
    <lineage>
        <taxon>Eukaryota</taxon>
        <taxon>Metazoa</taxon>
        <taxon>Ecdysozoa</taxon>
        <taxon>Arthropoda</taxon>
        <taxon>Hexapoda</taxon>
        <taxon>Insecta</taxon>
        <taxon>Pterygota</taxon>
        <taxon>Neoptera</taxon>
        <taxon>Endopterygota</taxon>
        <taxon>Hymenoptera</taxon>
        <taxon>Apocrita</taxon>
        <taxon>Aculeata</taxon>
        <taxon>Vespoidea</taxon>
        <taxon>Vespidae</taxon>
        <taxon>Vespinae</taxon>
        <taxon>Vespula</taxon>
    </lineage>
</organism>
<sequence length="72" mass="7941">MKVMSKRKEKSCGWGRGHATVWVQRNGENEASAWNSEGGSKVCERKASSLLHQKSLSCCHEACFNSGRGTLK</sequence>
<accession>A0A834JRY5</accession>
<reference evidence="1" key="1">
    <citation type="journal article" date="2020" name="G3 (Bethesda)">
        <title>High-Quality Assemblies for Three Invasive Social Wasps from the &lt;i&gt;Vespula&lt;/i&gt; Genus.</title>
        <authorList>
            <person name="Harrop T.W.R."/>
            <person name="Guhlin J."/>
            <person name="McLaughlin G.M."/>
            <person name="Permina E."/>
            <person name="Stockwell P."/>
            <person name="Gilligan J."/>
            <person name="Le Lec M.F."/>
            <person name="Gruber M.A.M."/>
            <person name="Quinn O."/>
            <person name="Lovegrove M."/>
            <person name="Duncan E.J."/>
            <person name="Remnant E.J."/>
            <person name="Van Eeckhoven J."/>
            <person name="Graham B."/>
            <person name="Knapp R.A."/>
            <person name="Langford K.W."/>
            <person name="Kronenberg Z."/>
            <person name="Press M.O."/>
            <person name="Eacker S.M."/>
            <person name="Wilson-Rankin E.E."/>
            <person name="Purcell J."/>
            <person name="Lester P.J."/>
            <person name="Dearden P.K."/>
        </authorList>
    </citation>
    <scope>NUCLEOTIDE SEQUENCE</scope>
    <source>
        <strain evidence="1">Linc-1</strain>
    </source>
</reference>